<evidence type="ECO:0000313" key="1">
    <source>
        <dbReference type="EMBL" id="GFX90994.1"/>
    </source>
</evidence>
<dbReference type="EMBL" id="BMAU01021112">
    <property type="protein sequence ID" value="GFX90994.1"/>
    <property type="molecule type" value="Genomic_DNA"/>
</dbReference>
<comment type="caution">
    <text evidence="1">The sequence shown here is derived from an EMBL/GenBank/DDBJ whole genome shotgun (WGS) entry which is preliminary data.</text>
</comment>
<evidence type="ECO:0000313" key="2">
    <source>
        <dbReference type="Proteomes" id="UP000887159"/>
    </source>
</evidence>
<gene>
    <name evidence="1" type="ORF">TNCV_4424791</name>
</gene>
<protein>
    <submittedName>
        <fullName evidence="1">Uncharacterized protein</fullName>
    </submittedName>
</protein>
<reference evidence="1" key="1">
    <citation type="submission" date="2020-08" db="EMBL/GenBank/DDBJ databases">
        <title>Multicomponent nature underlies the extraordinary mechanical properties of spider dragline silk.</title>
        <authorList>
            <person name="Kono N."/>
            <person name="Nakamura H."/>
            <person name="Mori M."/>
            <person name="Yoshida Y."/>
            <person name="Ohtoshi R."/>
            <person name="Malay A.D."/>
            <person name="Moran D.A.P."/>
            <person name="Tomita M."/>
            <person name="Numata K."/>
            <person name="Arakawa K."/>
        </authorList>
    </citation>
    <scope>NUCLEOTIDE SEQUENCE</scope>
</reference>
<accession>A0A8X6REC3</accession>
<name>A0A8X6REC3_TRICX</name>
<keyword evidence="2" id="KW-1185">Reference proteome</keyword>
<sequence length="96" mass="11035">MHLQLVLVVFCHVYPDGSERRSRSHQELYLGREKYSQIDKALSIVWAVRKFYLYLKGENSKDIGAGSLLRALGSDLQGNLRDNDIEEAAAYRCTRM</sequence>
<organism evidence="1 2">
    <name type="scientific">Trichonephila clavipes</name>
    <name type="common">Golden silk orbweaver</name>
    <name type="synonym">Nephila clavipes</name>
    <dbReference type="NCBI Taxonomy" id="2585209"/>
    <lineage>
        <taxon>Eukaryota</taxon>
        <taxon>Metazoa</taxon>
        <taxon>Ecdysozoa</taxon>
        <taxon>Arthropoda</taxon>
        <taxon>Chelicerata</taxon>
        <taxon>Arachnida</taxon>
        <taxon>Araneae</taxon>
        <taxon>Araneomorphae</taxon>
        <taxon>Entelegynae</taxon>
        <taxon>Araneoidea</taxon>
        <taxon>Nephilidae</taxon>
        <taxon>Trichonephila</taxon>
    </lineage>
</organism>
<proteinExistence type="predicted"/>
<dbReference type="AlphaFoldDB" id="A0A8X6REC3"/>
<dbReference type="Proteomes" id="UP000887159">
    <property type="component" value="Unassembled WGS sequence"/>
</dbReference>